<dbReference type="RefSeq" id="WP_231416569.1">
    <property type="nucleotide sequence ID" value="NZ_CP126446.1"/>
</dbReference>
<evidence type="ECO:0000313" key="3">
    <source>
        <dbReference type="Proteomes" id="UP001236652"/>
    </source>
</evidence>
<proteinExistence type="predicted"/>
<protein>
    <submittedName>
        <fullName evidence="2">HD domain-containing protein</fullName>
    </submittedName>
</protein>
<dbReference type="PANTHER" id="PTHR33594">
    <property type="entry name" value="SUPERFAMILY HYDROLASE, PUTATIVE (AFU_ORTHOLOGUE AFUA_1G03035)-RELATED"/>
    <property type="match status" value="1"/>
</dbReference>
<evidence type="ECO:0000259" key="1">
    <source>
        <dbReference type="SMART" id="SM00471"/>
    </source>
</evidence>
<dbReference type="Proteomes" id="UP001236652">
    <property type="component" value="Chromosome"/>
</dbReference>
<reference evidence="2 3" key="1">
    <citation type="submission" date="2023-05" db="EMBL/GenBank/DDBJ databases">
        <title>Comparative genomics reveals the evidence of polycyclic aromatic hydrocarbons degradation in moderately halophilic genus Pontibacillus.</title>
        <authorList>
            <person name="Yang H."/>
            <person name="Qian Z."/>
        </authorList>
    </citation>
    <scope>NUCLEOTIDE SEQUENCE [LARGE SCALE GENOMIC DNA]</scope>
    <source>
        <strain evidence="3">HN14</strain>
    </source>
</reference>
<name>A0ABY8URL9_9BACI</name>
<dbReference type="SUPFAM" id="SSF109604">
    <property type="entry name" value="HD-domain/PDEase-like"/>
    <property type="match status" value="1"/>
</dbReference>
<organism evidence="2 3">
    <name type="scientific">Pontibacillus chungwhensis</name>
    <dbReference type="NCBI Taxonomy" id="265426"/>
    <lineage>
        <taxon>Bacteria</taxon>
        <taxon>Bacillati</taxon>
        <taxon>Bacillota</taxon>
        <taxon>Bacilli</taxon>
        <taxon>Bacillales</taxon>
        <taxon>Bacillaceae</taxon>
        <taxon>Pontibacillus</taxon>
    </lineage>
</organism>
<dbReference type="EMBL" id="CP126446">
    <property type="protein sequence ID" value="WIF96321.1"/>
    <property type="molecule type" value="Genomic_DNA"/>
</dbReference>
<dbReference type="CDD" id="cd00077">
    <property type="entry name" value="HDc"/>
    <property type="match status" value="1"/>
</dbReference>
<dbReference type="InterPro" id="IPR006674">
    <property type="entry name" value="HD_domain"/>
</dbReference>
<gene>
    <name evidence="2" type="ORF">QNI29_11200</name>
</gene>
<sequence>MKKNTLEQLSSFIYNRFTHDATGHDYYHMKRVAITGKRLALQEGADPVVCEIAGWLHDVMDPKLTDDPDRERQVIIDLLRSMYVSSEVQDQIFIAMENVSFKTGHQVPTSLEGRIVQDADRLDAMGAIGVARAFAYGGAKGQAIHNETSEKTTIQHFYEKLLTLQSLLNTDSARKIGQQRHDFLKCYLDQFYEEWECKN</sequence>
<evidence type="ECO:0000313" key="2">
    <source>
        <dbReference type="EMBL" id="WIF96321.1"/>
    </source>
</evidence>
<dbReference type="InterPro" id="IPR003607">
    <property type="entry name" value="HD/PDEase_dom"/>
</dbReference>
<keyword evidence="3" id="KW-1185">Reference proteome</keyword>
<dbReference type="Gene3D" id="1.20.58.1910">
    <property type="match status" value="1"/>
</dbReference>
<accession>A0ABY8URL9</accession>
<dbReference type="Gene3D" id="1.10.472.50">
    <property type="entry name" value="HD-domain/PDEase-like"/>
    <property type="match status" value="1"/>
</dbReference>
<dbReference type="PANTHER" id="PTHR33594:SF1">
    <property type="entry name" value="HD_PDEASE DOMAIN-CONTAINING PROTEIN"/>
    <property type="match status" value="1"/>
</dbReference>
<dbReference type="SMART" id="SM00471">
    <property type="entry name" value="HDc"/>
    <property type="match status" value="1"/>
</dbReference>
<feature type="domain" description="HD/PDEase" evidence="1">
    <location>
        <begin position="21"/>
        <end position="134"/>
    </location>
</feature>
<dbReference type="Pfam" id="PF01966">
    <property type="entry name" value="HD"/>
    <property type="match status" value="1"/>
</dbReference>